<name>A0ABQ9ID73_9NEOP</name>
<evidence type="ECO:0000313" key="3">
    <source>
        <dbReference type="Proteomes" id="UP001159363"/>
    </source>
</evidence>
<feature type="region of interest" description="Disordered" evidence="1">
    <location>
        <begin position="435"/>
        <end position="456"/>
    </location>
</feature>
<comment type="caution">
    <text evidence="2">The sequence shown here is derived from an EMBL/GenBank/DDBJ whole genome shotgun (WGS) entry which is preliminary data.</text>
</comment>
<accession>A0ABQ9ID73</accession>
<feature type="region of interest" description="Disordered" evidence="1">
    <location>
        <begin position="309"/>
        <end position="341"/>
    </location>
</feature>
<feature type="compositionally biased region" description="Polar residues" evidence="1">
    <location>
        <begin position="194"/>
        <end position="206"/>
    </location>
</feature>
<feature type="region of interest" description="Disordered" evidence="1">
    <location>
        <begin position="190"/>
        <end position="225"/>
    </location>
</feature>
<gene>
    <name evidence="2" type="ORF">PR048_006770</name>
</gene>
<organism evidence="2 3">
    <name type="scientific">Dryococelus australis</name>
    <dbReference type="NCBI Taxonomy" id="614101"/>
    <lineage>
        <taxon>Eukaryota</taxon>
        <taxon>Metazoa</taxon>
        <taxon>Ecdysozoa</taxon>
        <taxon>Arthropoda</taxon>
        <taxon>Hexapoda</taxon>
        <taxon>Insecta</taxon>
        <taxon>Pterygota</taxon>
        <taxon>Neoptera</taxon>
        <taxon>Polyneoptera</taxon>
        <taxon>Phasmatodea</taxon>
        <taxon>Verophasmatodea</taxon>
        <taxon>Anareolatae</taxon>
        <taxon>Phasmatidae</taxon>
        <taxon>Eurycanthinae</taxon>
        <taxon>Dryococelus</taxon>
    </lineage>
</organism>
<evidence type="ECO:0000256" key="1">
    <source>
        <dbReference type="SAM" id="MobiDB-lite"/>
    </source>
</evidence>
<keyword evidence="3" id="KW-1185">Reference proteome</keyword>
<proteinExistence type="predicted"/>
<protein>
    <submittedName>
        <fullName evidence="2">Uncharacterized protein</fullName>
    </submittedName>
</protein>
<dbReference type="Proteomes" id="UP001159363">
    <property type="component" value="Chromosome 2"/>
</dbReference>
<reference evidence="2 3" key="1">
    <citation type="submission" date="2023-02" db="EMBL/GenBank/DDBJ databases">
        <title>LHISI_Scaffold_Assembly.</title>
        <authorList>
            <person name="Stuart O.P."/>
            <person name="Cleave R."/>
            <person name="Magrath M.J.L."/>
            <person name="Mikheyev A.S."/>
        </authorList>
    </citation>
    <scope>NUCLEOTIDE SEQUENCE [LARGE SCALE GENOMIC DNA]</scope>
    <source>
        <strain evidence="2">Daus_M_001</strain>
        <tissue evidence="2">Leg muscle</tissue>
    </source>
</reference>
<sequence length="620" mass="67065">MGCGTRDGISSIRALLSRTYPPTKAIRVQYPAGSLRIVAYRNRAVGRRVFSGYPFSPTPSFRRCSVLTSIIHIGSQDLDVKSRPNLSTLHATGQQSGTTMPNNGADIGRPHAGRVVFSHKAINERRSHRDGYGRYGTSHSARPNSGVVTCLALPRSLFPRPDYVYFFLSLSAFVRWRARTPSLPPALLSRAERTGTTVTSHLTRSPSGERPHKRRQCKQQQPNDFSAFTNRLRGVGHALVEETLHTPAELKFKVHTAAGKTDHSISITQLTEGCTAVPRASISISSLWYTACLITHLNIKPGRDNLLRKSQVQKSPPTASNRADIGQPHARPSTRDDHAEMGIPLTTSEPLADVKLAVPISDNEMPDIAEQQESGKGDNATHINCPIAAKRKALNWSAVNITLVALSSIESGAPTVLPVTVAPWCGVSRKLGSTEQSAEERHVPFTRSGPSPGQTIARRPYKRAILSERDMGPFTPSGHGRTPLRAVETPRSRRYIHTGPGLAFALTAPLRSPKANKTKEPRKNPPVNGNIFYVSYTIAADHYTSMAPILLLPPEVLAAGPSLISVASSRTATNSAASSRAVPATQALASGEATHPPVREGICPIAHPPLHQGGWHLPPP</sequence>
<feature type="compositionally biased region" description="Polar residues" evidence="1">
    <location>
        <begin position="309"/>
        <end position="321"/>
    </location>
</feature>
<evidence type="ECO:0000313" key="2">
    <source>
        <dbReference type="EMBL" id="KAJ8894160.1"/>
    </source>
</evidence>
<dbReference type="EMBL" id="JARBHB010000002">
    <property type="protein sequence ID" value="KAJ8894160.1"/>
    <property type="molecule type" value="Genomic_DNA"/>
</dbReference>